<organism evidence="2 3">
    <name type="scientific">Stakelama tenebrarum</name>
    <dbReference type="NCBI Taxonomy" id="2711215"/>
    <lineage>
        <taxon>Bacteria</taxon>
        <taxon>Pseudomonadati</taxon>
        <taxon>Pseudomonadota</taxon>
        <taxon>Alphaproteobacteria</taxon>
        <taxon>Sphingomonadales</taxon>
        <taxon>Sphingomonadaceae</taxon>
        <taxon>Stakelama</taxon>
    </lineage>
</organism>
<dbReference type="Proteomes" id="UP000501568">
    <property type="component" value="Chromosome"/>
</dbReference>
<feature type="chain" id="PRO_5026179345" description="Invasion associated locus B family protein" evidence="1">
    <location>
        <begin position="23"/>
        <end position="162"/>
    </location>
</feature>
<keyword evidence="3" id="KW-1185">Reference proteome</keyword>
<dbReference type="EMBL" id="CP049109">
    <property type="protein sequence ID" value="QIG81089.1"/>
    <property type="molecule type" value="Genomic_DNA"/>
</dbReference>
<evidence type="ECO:0008006" key="4">
    <source>
        <dbReference type="Google" id="ProtNLM"/>
    </source>
</evidence>
<gene>
    <name evidence="2" type="ORF">G5C33_15725</name>
</gene>
<name>A0A6G6Y848_9SPHN</name>
<evidence type="ECO:0000313" key="3">
    <source>
        <dbReference type="Proteomes" id="UP000501568"/>
    </source>
</evidence>
<dbReference type="RefSeq" id="WP_165328016.1">
    <property type="nucleotide sequence ID" value="NZ_CP049109.1"/>
</dbReference>
<sequence length="162" mass="17333">MRKTIVASLAFISFAVAGSAQAQVQQFGPWKLAANGEACLARYDSGSQRFEIMASTPTDGLISLTSDQTRGTADGTTQTMDMLWTFGTGQEMDLAVSTTASNDGLVFQTPMESGVKLLRYGPRVRLSRQGGATVFDLDLPDDGQTGQLFDAFDSCRAALDED</sequence>
<proteinExistence type="predicted"/>
<feature type="signal peptide" evidence="1">
    <location>
        <begin position="1"/>
        <end position="22"/>
    </location>
</feature>
<dbReference type="KEGG" id="spzr:G5C33_15725"/>
<reference evidence="2 3" key="1">
    <citation type="submission" date="2020-02" db="EMBL/GenBank/DDBJ databases">
        <authorList>
            <person name="Zheng R.K."/>
            <person name="Sun C.M."/>
        </authorList>
    </citation>
    <scope>NUCLEOTIDE SEQUENCE [LARGE SCALE GENOMIC DNA]</scope>
    <source>
        <strain evidence="3">zrk23</strain>
    </source>
</reference>
<evidence type="ECO:0000256" key="1">
    <source>
        <dbReference type="SAM" id="SignalP"/>
    </source>
</evidence>
<dbReference type="AlphaFoldDB" id="A0A6G6Y848"/>
<evidence type="ECO:0000313" key="2">
    <source>
        <dbReference type="EMBL" id="QIG81089.1"/>
    </source>
</evidence>
<protein>
    <recommendedName>
        <fullName evidence="4">Invasion associated locus B family protein</fullName>
    </recommendedName>
</protein>
<keyword evidence="1" id="KW-0732">Signal</keyword>
<accession>A0A6G6Y848</accession>